<dbReference type="EMBL" id="ALIE01000043">
    <property type="protein sequence ID" value="EJS44204.1"/>
    <property type="molecule type" value="Genomic_DNA"/>
</dbReference>
<feature type="compositionally biased region" description="Polar residues" evidence="1">
    <location>
        <begin position="62"/>
        <end position="75"/>
    </location>
</feature>
<dbReference type="HOGENOM" id="CLU_020648_0_0_1"/>
<keyword evidence="3" id="KW-1185">Reference proteome</keyword>
<name>J8Q9F1_SACAR</name>
<proteinExistence type="predicted"/>
<evidence type="ECO:0000313" key="2">
    <source>
        <dbReference type="EMBL" id="EJS44204.1"/>
    </source>
</evidence>
<protein>
    <submittedName>
        <fullName evidence="2">YMR160W</fullName>
    </submittedName>
</protein>
<feature type="compositionally biased region" description="Low complexity" evidence="1">
    <location>
        <begin position="76"/>
        <end position="85"/>
    </location>
</feature>
<reference evidence="2 3" key="1">
    <citation type="journal article" date="2013" name="BMC Genomics">
        <title>High quality de novo sequencing and assembly of the Saccharomyces arboricolus genome.</title>
        <authorList>
            <person name="Liti G."/>
            <person name="Nguyen Ba A.N."/>
            <person name="Blythe M."/>
            <person name="Mueller C.A."/>
            <person name="Bergstroem A."/>
            <person name="Cubillos F.A."/>
            <person name="Dafhnis-Calas F."/>
            <person name="Khoshraftar S."/>
            <person name="Malla S."/>
            <person name="Mehta N."/>
            <person name="Siow C.C."/>
            <person name="Warringer J."/>
            <person name="Moses A.M."/>
            <person name="Louis E.J."/>
            <person name="Nieduszynski C.A."/>
        </authorList>
    </citation>
    <scope>NUCLEOTIDE SEQUENCE [LARGE SCALE GENOMIC DNA]</scope>
    <source>
        <strain evidence="3">H-6 / AS 2.3317 / CBS 10644</strain>
    </source>
</reference>
<dbReference type="OrthoDB" id="3972942at2759"/>
<evidence type="ECO:0000256" key="1">
    <source>
        <dbReference type="SAM" id="MobiDB-lite"/>
    </source>
</evidence>
<accession>J8Q9F1</accession>
<dbReference type="AlphaFoldDB" id="J8Q9F1"/>
<dbReference type="Proteomes" id="UP000006968">
    <property type="component" value="Chromosome IV"/>
</dbReference>
<feature type="compositionally biased region" description="Low complexity" evidence="1">
    <location>
        <begin position="8"/>
        <end position="24"/>
    </location>
</feature>
<comment type="caution">
    <text evidence="2">The sequence shown here is derived from an EMBL/GenBank/DDBJ whole genome shotgun (WGS) entry which is preliminary data.</text>
</comment>
<feature type="region of interest" description="Disordered" evidence="1">
    <location>
        <begin position="1"/>
        <end position="45"/>
    </location>
</feature>
<organism evidence="2 3">
    <name type="scientific">Saccharomyces arboricola (strain H-6 / AS 2.3317 / CBS 10644)</name>
    <name type="common">Yeast</name>
    <dbReference type="NCBI Taxonomy" id="1160507"/>
    <lineage>
        <taxon>Eukaryota</taxon>
        <taxon>Fungi</taxon>
        <taxon>Dikarya</taxon>
        <taxon>Ascomycota</taxon>
        <taxon>Saccharomycotina</taxon>
        <taxon>Saccharomycetes</taxon>
        <taxon>Saccharomycetales</taxon>
        <taxon>Saccharomycetaceae</taxon>
        <taxon>Saccharomyces</taxon>
    </lineage>
</organism>
<feature type="region of interest" description="Disordered" evidence="1">
    <location>
        <begin position="62"/>
        <end position="85"/>
    </location>
</feature>
<evidence type="ECO:0000313" key="3">
    <source>
        <dbReference type="Proteomes" id="UP000006968"/>
    </source>
</evidence>
<gene>
    <name evidence="2" type="ORF">SU7_0683</name>
</gene>
<sequence length="817" mass="94850">MDIEQQKQDQQQQCQIEQQQQQRPQEAEQEIQPLPQPQPQQSRWKSWWNSNTEDNMDRELNVAQSAESERSAPTTNIPDGINLNNGNNGIWSKIASFAASRYRNVPIIVDDNTRYSQLNTEQIDYLENEAKDMIYKKSKSWCWYEAIPNASTSPNIIDSADTPGIISVYGTGSAKCPLPLNKYPGDGSNPGYNVFINDSLILPSDNPLDFLHVQPLRTKIVNTIKNYYNFPNEQHLYLRQNKTALLKDKKVIIISVVGDLPEKYEHRSLESQRSAYYLSKKLSQNLAHEQPERVLTLSFQCPLHSQDLIPTYKECVELLNHWAHLFKGADSIFFVGAYHSVPLTLLLAKYIVQNHEVLEFDENTTVGALSFQSCLQGYQFWDHSSDFVSNSYNNLGSNSNINENDINDHDSNNDFTTKSQQIKEKQLFQGIDKKQQDTLSKIKNYRRIDSSESKLVQDALDWLLFNWDSFRLTFFGKLYDNFMTVSEKLAIDYNHPKILRNLWCNGKYMGIDLKNGSNLNFDSGGDEIDNSINDIHVRTPNFESKLKIPASRLFEITLWNTLMITENLGYKQFIPIINLLSPFFISRSFNDYTLPPNIRKQYQNNIKIWLQEMDNKWKINGPQFSYDQRDGGSSCFSLPEGISTVKDFLQFVQYQNEKSPDFVKIYSDIYDDDHVYKCFLHNTVFTKNPLSPKHLRLNIDLDTPTSILNTVNQYDLVWKIHDSFSKLIQLKNLPQQNEPHSLRFSISLNYFLDNTSTNTVPSFQRDNLEALRRLTRIWLTYQDWSPPTRGLKHLKDILSVLAMYDNPKNLINDVRRT</sequence>